<dbReference type="RefSeq" id="WP_036636399.1">
    <property type="nucleotide sequence ID" value="NZ_JFZB01000009.1"/>
</dbReference>
<dbReference type="Pfam" id="PF13770">
    <property type="entry name" value="DUF4169"/>
    <property type="match status" value="1"/>
</dbReference>
<keyword evidence="3" id="KW-1185">Reference proteome</keyword>
<comment type="caution">
    <text evidence="2">The sequence shown here is derived from an EMBL/GenBank/DDBJ whole genome shotgun (WGS) entry which is preliminary data.</text>
</comment>
<reference evidence="2 3" key="1">
    <citation type="submission" date="2014-03" db="EMBL/GenBank/DDBJ databases">
        <title>Genome of Paenirhodobacter enshiensis DW2-9.</title>
        <authorList>
            <person name="Wang D."/>
            <person name="Wang G."/>
        </authorList>
    </citation>
    <scope>NUCLEOTIDE SEQUENCE [LARGE SCALE GENOMIC DNA]</scope>
    <source>
        <strain evidence="2 3">DW2-9</strain>
    </source>
</reference>
<evidence type="ECO:0000313" key="2">
    <source>
        <dbReference type="EMBL" id="KFI27443.1"/>
    </source>
</evidence>
<dbReference type="InterPro" id="IPR025227">
    <property type="entry name" value="DUF4169"/>
</dbReference>
<dbReference type="STRING" id="1105367.CG50_15625"/>
<dbReference type="Proteomes" id="UP000028824">
    <property type="component" value="Unassembled WGS sequence"/>
</dbReference>
<proteinExistence type="predicted"/>
<feature type="compositionally biased region" description="Basic and acidic residues" evidence="1">
    <location>
        <begin position="43"/>
        <end position="66"/>
    </location>
</feature>
<dbReference type="EMBL" id="JFZB01000009">
    <property type="protein sequence ID" value="KFI27443.1"/>
    <property type="molecule type" value="Genomic_DNA"/>
</dbReference>
<dbReference type="OrthoDB" id="7192657at2"/>
<accession>A0A086XZJ3</accession>
<sequence>MAEIINLTRFRKQKARADKRSGADANAARFGRSKAQRALEAAEAEKTRDHLDAHRRDKPAPDDAAP</sequence>
<protein>
    <submittedName>
        <fullName evidence="2">Uncharacterized protein</fullName>
    </submittedName>
</protein>
<feature type="region of interest" description="Disordered" evidence="1">
    <location>
        <begin position="1"/>
        <end position="66"/>
    </location>
</feature>
<gene>
    <name evidence="2" type="ORF">CG50_15625</name>
</gene>
<name>A0A086XZJ3_9RHOB</name>
<dbReference type="AlphaFoldDB" id="A0A086XZJ3"/>
<evidence type="ECO:0000256" key="1">
    <source>
        <dbReference type="SAM" id="MobiDB-lite"/>
    </source>
</evidence>
<evidence type="ECO:0000313" key="3">
    <source>
        <dbReference type="Proteomes" id="UP000028824"/>
    </source>
</evidence>
<organism evidence="2 3">
    <name type="scientific">Paenirhodobacter enshiensis</name>
    <dbReference type="NCBI Taxonomy" id="1105367"/>
    <lineage>
        <taxon>Bacteria</taxon>
        <taxon>Pseudomonadati</taxon>
        <taxon>Pseudomonadota</taxon>
        <taxon>Alphaproteobacteria</taxon>
        <taxon>Rhodobacterales</taxon>
        <taxon>Rhodobacter group</taxon>
        <taxon>Paenirhodobacter</taxon>
    </lineage>
</organism>